<keyword evidence="4 9" id="KW-0106">Calcium</keyword>
<dbReference type="PANTHER" id="PTHR24026:SF136">
    <property type="entry name" value="PROTOCADHERIN-23"/>
    <property type="match status" value="1"/>
</dbReference>
<evidence type="ECO:0000313" key="12">
    <source>
        <dbReference type="RefSeq" id="XP_022242413.1"/>
    </source>
</evidence>
<evidence type="ECO:0000259" key="10">
    <source>
        <dbReference type="PROSITE" id="PS50268"/>
    </source>
</evidence>
<dbReference type="PROSITE" id="PS50268">
    <property type="entry name" value="CADHERIN_2"/>
    <property type="match status" value="11"/>
</dbReference>
<dbReference type="InterPro" id="IPR020894">
    <property type="entry name" value="Cadherin_CS"/>
</dbReference>
<evidence type="ECO:0000256" key="5">
    <source>
        <dbReference type="ARBA" id="ARBA00022889"/>
    </source>
</evidence>
<dbReference type="PANTHER" id="PTHR24026">
    <property type="entry name" value="FAT ATYPICAL CADHERIN-RELATED"/>
    <property type="match status" value="1"/>
</dbReference>
<feature type="domain" description="Cadherin" evidence="10">
    <location>
        <begin position="901"/>
        <end position="1006"/>
    </location>
</feature>
<dbReference type="SUPFAM" id="SSF49313">
    <property type="entry name" value="Cadherin-like"/>
    <property type="match status" value="10"/>
</dbReference>
<evidence type="ECO:0000256" key="7">
    <source>
        <dbReference type="ARBA" id="ARBA00023136"/>
    </source>
</evidence>
<keyword evidence="2" id="KW-0812">Transmembrane</keyword>
<protein>
    <submittedName>
        <fullName evidence="12">Fat-like cadherin-related tumor suppressor homolog</fullName>
    </submittedName>
</protein>
<evidence type="ECO:0000256" key="4">
    <source>
        <dbReference type="ARBA" id="ARBA00022837"/>
    </source>
</evidence>
<feature type="domain" description="Cadherin" evidence="10">
    <location>
        <begin position="317"/>
        <end position="421"/>
    </location>
</feature>
<dbReference type="Proteomes" id="UP000694941">
    <property type="component" value="Unplaced"/>
</dbReference>
<dbReference type="CDD" id="cd11304">
    <property type="entry name" value="Cadherin_repeat"/>
    <property type="match status" value="11"/>
</dbReference>
<organism evidence="11 12">
    <name type="scientific">Limulus polyphemus</name>
    <name type="common">Atlantic horseshoe crab</name>
    <dbReference type="NCBI Taxonomy" id="6850"/>
    <lineage>
        <taxon>Eukaryota</taxon>
        <taxon>Metazoa</taxon>
        <taxon>Ecdysozoa</taxon>
        <taxon>Arthropoda</taxon>
        <taxon>Chelicerata</taxon>
        <taxon>Merostomata</taxon>
        <taxon>Xiphosura</taxon>
        <taxon>Limulidae</taxon>
        <taxon>Limulus</taxon>
    </lineage>
</organism>
<feature type="domain" description="Cadherin" evidence="10">
    <location>
        <begin position="207"/>
        <end position="316"/>
    </location>
</feature>
<evidence type="ECO:0000256" key="2">
    <source>
        <dbReference type="ARBA" id="ARBA00022692"/>
    </source>
</evidence>
<dbReference type="GeneID" id="106460088"/>
<keyword evidence="11" id="KW-1185">Reference proteome</keyword>
<name>A0ABM1SFK8_LIMPO</name>
<dbReference type="PROSITE" id="PS00232">
    <property type="entry name" value="CADHERIN_1"/>
    <property type="match status" value="4"/>
</dbReference>
<feature type="domain" description="Cadherin" evidence="10">
    <location>
        <begin position="12"/>
        <end position="96"/>
    </location>
</feature>
<feature type="domain" description="Cadherin" evidence="10">
    <location>
        <begin position="537"/>
        <end position="638"/>
    </location>
</feature>
<evidence type="ECO:0000256" key="3">
    <source>
        <dbReference type="ARBA" id="ARBA00022737"/>
    </source>
</evidence>
<feature type="domain" description="Cadherin" evidence="10">
    <location>
        <begin position="797"/>
        <end position="900"/>
    </location>
</feature>
<reference evidence="12" key="1">
    <citation type="submission" date="2025-08" db="UniProtKB">
        <authorList>
            <consortium name="RefSeq"/>
        </authorList>
    </citation>
    <scope>IDENTIFICATION</scope>
    <source>
        <tissue evidence="12">Muscle</tissue>
    </source>
</reference>
<dbReference type="SMART" id="SM00112">
    <property type="entry name" value="CA"/>
    <property type="match status" value="10"/>
</dbReference>
<feature type="domain" description="Cadherin" evidence="10">
    <location>
        <begin position="1112"/>
        <end position="1227"/>
    </location>
</feature>
<accession>A0ABM1SFK8</accession>
<keyword evidence="5" id="KW-0130">Cell adhesion</keyword>
<evidence type="ECO:0000313" key="11">
    <source>
        <dbReference type="Proteomes" id="UP000694941"/>
    </source>
</evidence>
<dbReference type="RefSeq" id="XP_022242413.1">
    <property type="nucleotide sequence ID" value="XM_022386705.1"/>
</dbReference>
<dbReference type="PRINTS" id="PR00205">
    <property type="entry name" value="CADHERIN"/>
</dbReference>
<keyword evidence="3" id="KW-0677">Repeat</keyword>
<dbReference type="Pfam" id="PF00028">
    <property type="entry name" value="Cadherin"/>
    <property type="match status" value="9"/>
</dbReference>
<dbReference type="InterPro" id="IPR002126">
    <property type="entry name" value="Cadherin-like_dom"/>
</dbReference>
<feature type="domain" description="Cadherin" evidence="10">
    <location>
        <begin position="692"/>
        <end position="796"/>
    </location>
</feature>
<keyword evidence="7" id="KW-0472">Membrane</keyword>
<evidence type="ECO:0000256" key="8">
    <source>
        <dbReference type="ARBA" id="ARBA00023180"/>
    </source>
</evidence>
<keyword evidence="6" id="KW-1133">Transmembrane helix</keyword>
<proteinExistence type="predicted"/>
<evidence type="ECO:0000256" key="6">
    <source>
        <dbReference type="ARBA" id="ARBA00022989"/>
    </source>
</evidence>
<gene>
    <name evidence="12" type="primary">LOC106460088</name>
</gene>
<keyword evidence="8" id="KW-0325">Glycoprotein</keyword>
<evidence type="ECO:0000256" key="9">
    <source>
        <dbReference type="PROSITE-ProRule" id="PRU00043"/>
    </source>
</evidence>
<feature type="domain" description="Cadherin" evidence="10">
    <location>
        <begin position="1007"/>
        <end position="1116"/>
    </location>
</feature>
<feature type="domain" description="Cadherin" evidence="10">
    <location>
        <begin position="99"/>
        <end position="207"/>
    </location>
</feature>
<dbReference type="Gene3D" id="2.60.40.60">
    <property type="entry name" value="Cadherins"/>
    <property type="match status" value="11"/>
</dbReference>
<feature type="domain" description="Cadherin" evidence="10">
    <location>
        <begin position="423"/>
        <end position="528"/>
    </location>
</feature>
<dbReference type="InterPro" id="IPR015919">
    <property type="entry name" value="Cadherin-like_sf"/>
</dbReference>
<evidence type="ECO:0000256" key="1">
    <source>
        <dbReference type="ARBA" id="ARBA00004370"/>
    </source>
</evidence>
<comment type="subcellular location">
    <subcellularLocation>
        <location evidence="1">Membrane</location>
    </subcellularLocation>
</comment>
<sequence length="1263" mass="142273">MGLFISDPLLTVSYKIIGGNEKNVFKAEEVRVGNFWFLRIRTRTDSDVLNRESIDHYVLKVKAVIRIKENSRKFKRKTKTEVHVKILDKNDLNPLFPPDGDVYHVTVSENTSLYQTIAKVSVYDSDIGVNGEVYFSFKNPTFQFAIHPTMGTVYLTRPLNYEKKSEYELTIVTQDRGPKPRTGRIIGVSIAALKVSVTPSNYYAPKIFIRYFSTVAENHIPNIYAVIRVSDADSGNNGEIHRLEISGGDPYGYFRVTSGDTPNDFYIQSSRPFDRTRDLTFFNLTLKATDKGIPPKTSTEVISVKVTDVNDYPPVFEKTSYYVEVEEVSPVNTPILTVKANSRVKAARIKYTIDSGNVKETFHINPITGQIATAKPLDREKKSKYTLFISVVEQGTKYNRKKGTATVAIRVLDSNDNNPVFNSSSVVTVHFDENRPIGSVVYTVNALDLDDGDNGYVSYSLANVNPVPFNIDHFSGQIKTSDVLDYETMRREYLLKVRASDWGSPISRESEISVRVRLRDVNDHRPQFEKVDCEGYVFRQAAVGTEILTLSALDFDAGSIVSYRMVHPDDAFCFQLNTITGVLALTCDLTQQNFREKYVNVSATDGQHFADIMSIRIKILSEAHSRSMGDIRNRKPNNKDALVECRDMGVIDRMKEQMELGKNNNNQETEHDVTEPTLASYVENIHAPQFLRELPNQIEVSEGVLLGTTVLTLVAEDSDHGYNGKLVYVISNGNEDGCFKIDMYSGNIVVMGDIDRERKSKYVLNISVFDLGQPPKSASRTLIIYVKDINDNAPMFEKTSYDFHIKEDSKIGTSIVWLRASDMDRGLNAQLHFSLITDTRDFHVDGVSGLLTINRTLDREKIDHYRLKIRVCDTGITQPLSSTTLVNIWVLDVNDNRPKFSRRHYQTKIREDQPLWSVIMILSAHDPDLDMEGKVHYELKGNVTNTFQIDPEMGVVRLAGKLDFESRPVFNLTVVARDEGDPPLYSSTSLLVEVQDVNENEHAPKFPSFAEEGKVLENQPKGTFVIQLNARDEDPGGLNSKVTYFINGDDGMGMFSIDDQGIIRTTTPLDYESTSSYWLCVYARDWGTVPLYDRVDVFIEVLNENDNTPLTVEPAYFTTVVENAELGTSVVKLDAFDQDSPNAEGIHYEIVSGDSQGFFIINENTGLIRTTARRLDREMQSEHVLEMNSSSNSSATIKDNFLDSGDKTDTIVNLQHLQSSTVEDRQFLELLAAGQLWGDGVNMEAKVALYGGGQNVRLNLKDE</sequence>